<keyword evidence="1" id="KW-1133">Transmembrane helix</keyword>
<protein>
    <submittedName>
        <fullName evidence="2">DH200=94 genomic scaffold, scaffold_1085</fullName>
    </submittedName>
</protein>
<dbReference type="GO" id="GO:0016020">
    <property type="term" value="C:membrane"/>
    <property type="evidence" value="ECO:0007669"/>
    <property type="project" value="TreeGrafter"/>
</dbReference>
<name>A0A068VI69_COFCA</name>
<sequence length="130" mass="14589">MVLNNLSITIEAGAVVALDPCLFAGTIHENIAYGAEGATEAEVAEAATLVNAHEFVRLFNADGYQTSCGERGVQLSISSGQKQRIAIARAMLKRPRFSCYMRQQVHWMLNQKIFFSWICSYSFVMFIFWL</sequence>
<dbReference type="AlphaFoldDB" id="A0A068VI69"/>
<dbReference type="PANTHER" id="PTHR24221:SF503">
    <property type="entry name" value="MITOCHONDRIAL POTASSIUM CHANNEL ATP-BINDING SUBUNIT"/>
    <property type="match status" value="1"/>
</dbReference>
<dbReference type="GO" id="GO:0042626">
    <property type="term" value="F:ATPase-coupled transmembrane transporter activity"/>
    <property type="evidence" value="ECO:0007669"/>
    <property type="project" value="TreeGrafter"/>
</dbReference>
<dbReference type="EMBL" id="HG740169">
    <property type="protein sequence ID" value="CDP20297.1"/>
    <property type="molecule type" value="Genomic_DNA"/>
</dbReference>
<feature type="transmembrane region" description="Helical" evidence="1">
    <location>
        <begin position="113"/>
        <end position="129"/>
    </location>
</feature>
<dbReference type="STRING" id="49390.A0A068VI69"/>
<dbReference type="Gramene" id="CDP20297">
    <property type="protein sequence ID" value="CDP20297"/>
    <property type="gene ID" value="GSCOC_T00003250001"/>
</dbReference>
<dbReference type="PANTHER" id="PTHR24221">
    <property type="entry name" value="ATP-BINDING CASSETTE SUB-FAMILY B"/>
    <property type="match status" value="1"/>
</dbReference>
<dbReference type="SUPFAM" id="SSF52540">
    <property type="entry name" value="P-loop containing nucleoside triphosphate hydrolases"/>
    <property type="match status" value="1"/>
</dbReference>
<keyword evidence="1" id="KW-0472">Membrane</keyword>
<keyword evidence="1" id="KW-0812">Transmembrane</keyword>
<dbReference type="Proteomes" id="UP000295252">
    <property type="component" value="Unassembled WGS sequence"/>
</dbReference>
<reference evidence="3" key="1">
    <citation type="journal article" date="2014" name="Science">
        <title>The coffee genome provides insight into the convergent evolution of caffeine biosynthesis.</title>
        <authorList>
            <person name="Denoeud F."/>
            <person name="Carretero-Paulet L."/>
            <person name="Dereeper A."/>
            <person name="Droc G."/>
            <person name="Guyot R."/>
            <person name="Pietrella M."/>
            <person name="Zheng C."/>
            <person name="Alberti A."/>
            <person name="Anthony F."/>
            <person name="Aprea G."/>
            <person name="Aury J.M."/>
            <person name="Bento P."/>
            <person name="Bernard M."/>
            <person name="Bocs S."/>
            <person name="Campa C."/>
            <person name="Cenci A."/>
            <person name="Combes M.C."/>
            <person name="Crouzillat D."/>
            <person name="Da Silva C."/>
            <person name="Daddiego L."/>
            <person name="De Bellis F."/>
            <person name="Dussert S."/>
            <person name="Garsmeur O."/>
            <person name="Gayraud T."/>
            <person name="Guignon V."/>
            <person name="Jahn K."/>
            <person name="Jamilloux V."/>
            <person name="Joet T."/>
            <person name="Labadie K."/>
            <person name="Lan T."/>
            <person name="Leclercq J."/>
            <person name="Lepelley M."/>
            <person name="Leroy T."/>
            <person name="Li L.T."/>
            <person name="Librado P."/>
            <person name="Lopez L."/>
            <person name="Munoz A."/>
            <person name="Noel B."/>
            <person name="Pallavicini A."/>
            <person name="Perrotta G."/>
            <person name="Poncet V."/>
            <person name="Pot D."/>
            <person name="Priyono X."/>
            <person name="Rigoreau M."/>
            <person name="Rouard M."/>
            <person name="Rozas J."/>
            <person name="Tranchant-Dubreuil C."/>
            <person name="VanBuren R."/>
            <person name="Zhang Q."/>
            <person name="Andrade A.C."/>
            <person name="Argout X."/>
            <person name="Bertrand B."/>
            <person name="de Kochko A."/>
            <person name="Graziosi G."/>
            <person name="Henry R.J."/>
            <person name="Jayarama X."/>
            <person name="Ming R."/>
            <person name="Nagai C."/>
            <person name="Rounsley S."/>
            <person name="Sankoff D."/>
            <person name="Giuliano G."/>
            <person name="Albert V.A."/>
            <person name="Wincker P."/>
            <person name="Lashermes P."/>
        </authorList>
    </citation>
    <scope>NUCLEOTIDE SEQUENCE [LARGE SCALE GENOMIC DNA]</scope>
    <source>
        <strain evidence="3">cv. DH200-94</strain>
    </source>
</reference>
<evidence type="ECO:0000313" key="3">
    <source>
        <dbReference type="Proteomes" id="UP000295252"/>
    </source>
</evidence>
<dbReference type="InterPro" id="IPR039421">
    <property type="entry name" value="Type_1_exporter"/>
</dbReference>
<keyword evidence="3" id="KW-1185">Reference proteome</keyword>
<gene>
    <name evidence="2" type="ORF">GSCOC_T00003250001</name>
</gene>
<dbReference type="Gene3D" id="3.40.50.300">
    <property type="entry name" value="P-loop containing nucleotide triphosphate hydrolases"/>
    <property type="match status" value="1"/>
</dbReference>
<dbReference type="InParanoid" id="A0A068VI69"/>
<proteinExistence type="predicted"/>
<evidence type="ECO:0000313" key="2">
    <source>
        <dbReference type="EMBL" id="CDP20297.1"/>
    </source>
</evidence>
<dbReference type="InterPro" id="IPR027417">
    <property type="entry name" value="P-loop_NTPase"/>
</dbReference>
<dbReference type="PhylomeDB" id="A0A068VI69"/>
<organism evidence="2 3">
    <name type="scientific">Coffea canephora</name>
    <name type="common">Robusta coffee</name>
    <dbReference type="NCBI Taxonomy" id="49390"/>
    <lineage>
        <taxon>Eukaryota</taxon>
        <taxon>Viridiplantae</taxon>
        <taxon>Streptophyta</taxon>
        <taxon>Embryophyta</taxon>
        <taxon>Tracheophyta</taxon>
        <taxon>Spermatophyta</taxon>
        <taxon>Magnoliopsida</taxon>
        <taxon>eudicotyledons</taxon>
        <taxon>Gunneridae</taxon>
        <taxon>Pentapetalae</taxon>
        <taxon>asterids</taxon>
        <taxon>lamiids</taxon>
        <taxon>Gentianales</taxon>
        <taxon>Rubiaceae</taxon>
        <taxon>Ixoroideae</taxon>
        <taxon>Gardenieae complex</taxon>
        <taxon>Bertiereae - Coffeeae clade</taxon>
        <taxon>Coffeeae</taxon>
        <taxon>Coffea</taxon>
    </lineage>
</organism>
<accession>A0A068VI69</accession>
<evidence type="ECO:0000256" key="1">
    <source>
        <dbReference type="SAM" id="Phobius"/>
    </source>
</evidence>